<reference evidence="2 3" key="1">
    <citation type="submission" date="2020-06" db="EMBL/GenBank/DDBJ databases">
        <title>Draft genome of Uliginosibacterium sp. IMCC34675.</title>
        <authorList>
            <person name="Song J."/>
        </authorList>
    </citation>
    <scope>NUCLEOTIDE SEQUENCE [LARGE SCALE GENOMIC DNA]</scope>
    <source>
        <strain evidence="2 3">IMCC34675</strain>
    </source>
</reference>
<evidence type="ECO:0000313" key="3">
    <source>
        <dbReference type="Proteomes" id="UP000778523"/>
    </source>
</evidence>
<accession>A0ABX2IHJ3</accession>
<keyword evidence="3" id="KW-1185">Reference proteome</keyword>
<protein>
    <submittedName>
        <fullName evidence="2">Uncharacterized protein</fullName>
    </submittedName>
</protein>
<gene>
    <name evidence="2" type="ORF">HJ583_012055</name>
</gene>
<proteinExistence type="predicted"/>
<sequence length="113" mass="12598">MHDGLNTSGGGKDAVIPEGVKGWSWGAFLLNWIWAIGNKTWIGLLALVPYIGFIVAIYLGIKGRELAWRNKEWDDLEHFNRIQKRWSAWGVGLIIVPALIGILAAILIPMFNS</sequence>
<dbReference type="Proteomes" id="UP000778523">
    <property type="component" value="Unassembled WGS sequence"/>
</dbReference>
<evidence type="ECO:0000256" key="1">
    <source>
        <dbReference type="SAM" id="Phobius"/>
    </source>
</evidence>
<comment type="caution">
    <text evidence="2">The sequence shown here is derived from an EMBL/GenBank/DDBJ whole genome shotgun (WGS) entry which is preliminary data.</text>
</comment>
<dbReference type="EMBL" id="JABCSC020000003">
    <property type="protein sequence ID" value="NSL55762.1"/>
    <property type="molecule type" value="Genomic_DNA"/>
</dbReference>
<evidence type="ECO:0000313" key="2">
    <source>
        <dbReference type="EMBL" id="NSL55762.1"/>
    </source>
</evidence>
<keyword evidence="1" id="KW-1133">Transmembrane helix</keyword>
<keyword evidence="1" id="KW-0812">Transmembrane</keyword>
<organism evidence="2 3">
    <name type="scientific">Uliginosibacterium aquaticum</name>
    <dbReference type="NCBI Taxonomy" id="2731212"/>
    <lineage>
        <taxon>Bacteria</taxon>
        <taxon>Pseudomonadati</taxon>
        <taxon>Pseudomonadota</taxon>
        <taxon>Betaproteobacteria</taxon>
        <taxon>Rhodocyclales</taxon>
        <taxon>Zoogloeaceae</taxon>
        <taxon>Uliginosibacterium</taxon>
    </lineage>
</organism>
<keyword evidence="1" id="KW-0472">Membrane</keyword>
<name>A0ABX2IHJ3_9RHOO</name>
<feature type="transmembrane region" description="Helical" evidence="1">
    <location>
        <begin position="88"/>
        <end position="111"/>
    </location>
</feature>
<feature type="transmembrane region" description="Helical" evidence="1">
    <location>
        <begin position="41"/>
        <end position="61"/>
    </location>
</feature>